<evidence type="ECO:0000259" key="3">
    <source>
        <dbReference type="Pfam" id="PF15249"/>
    </source>
</evidence>
<organism evidence="4 5">
    <name type="scientific">Paramormyrops kingsleyae</name>
    <dbReference type="NCBI Taxonomy" id="1676925"/>
    <lineage>
        <taxon>Eukaryota</taxon>
        <taxon>Metazoa</taxon>
        <taxon>Chordata</taxon>
        <taxon>Craniata</taxon>
        <taxon>Vertebrata</taxon>
        <taxon>Euteleostomi</taxon>
        <taxon>Actinopterygii</taxon>
        <taxon>Neopterygii</taxon>
        <taxon>Teleostei</taxon>
        <taxon>Osteoglossocephala</taxon>
        <taxon>Osteoglossomorpha</taxon>
        <taxon>Osteoglossiformes</taxon>
        <taxon>Mormyridae</taxon>
        <taxon>Paramormyrops</taxon>
    </lineage>
</organism>
<dbReference type="GO" id="GO:0016514">
    <property type="term" value="C:SWI/SNF complex"/>
    <property type="evidence" value="ECO:0007669"/>
    <property type="project" value="TreeGrafter"/>
</dbReference>
<dbReference type="Proteomes" id="UP000261540">
    <property type="component" value="Unplaced"/>
</dbReference>
<feature type="signal peptide" evidence="2">
    <location>
        <begin position="1"/>
        <end position="23"/>
    </location>
</feature>
<keyword evidence="5" id="KW-1185">Reference proteome</keyword>
<sequence length="772" mass="80964">MTSTLYIFHIYLMLLSKATYSRGKGYSVCVPSGIMECLMQQTFHLYFSGVMDDEDDHLLDIIGDAHALDSYLHGSSSKLGDLDIKEDGSPLGLAEGAELHDSSTLQFIEDLGGVSPSGAGLGDEQPFDILQKSLLEADITEQTLAQEALLESSAGPTAFPQMSASGGGFEGVAGAGLSFPGGTQPQTFLQQPLHNGSLPGQVQLLGAFDSTSSVMTAPPGGGVQGAVFTPTPLGTSIPLQNIIIQRGAPAQAVVRPIQPRPLSAGGQTVYSLGVQLPGPACSPQPDHKAKVVGHAGSIVIQQPQLQQPGLPTGQILTLTSAPSVLNGPALQTANLAGAGPAYSILTNQSGTAVQLVAGQGFPGGGQLIVNQGLIGGQVPQAAPAVVQVAQALGATSKTWAPSLTPTPGPAQGALVTSAGAAPCDYASQMAGGGAPVLQAQQQVSVNLEQHFLVPLTQGATSSIHMGAPEQSIEMQTFVVVQDSSSAVEQGFQQAVKAGKPSHATSQVALQTTHATSQVALQTTHATSQVALQTTQPIFRETSVPQPLTKRDLVLQRLQLDQARVLSVDTSPFTSPEDAVHRLLPYHVFQGALPSDADLLKVDMEFESAACSVLNRTREMLSKYRRLLLVEAERTSPSSETVMICRTFNQEERQDLTQDKRLALVDPEGFLEDFCCVLKPAEFPSPLHRAELAGEVSPAVRNSPDMNASPGSSFSVSDSEHSSFQTSLQYHSEFSSPLQGRGLERPLPFEQSQSPLADADSVLEAAVNSILEC</sequence>
<evidence type="ECO:0000313" key="5">
    <source>
        <dbReference type="Proteomes" id="UP000261540"/>
    </source>
</evidence>
<evidence type="ECO:0000256" key="2">
    <source>
        <dbReference type="SAM" id="SignalP"/>
    </source>
</evidence>
<dbReference type="GO" id="GO:0045893">
    <property type="term" value="P:positive regulation of DNA-templated transcription"/>
    <property type="evidence" value="ECO:0007669"/>
    <property type="project" value="TreeGrafter"/>
</dbReference>
<accession>A0A3B3SGW9</accession>
<dbReference type="PANTHER" id="PTHR15572:SF2">
    <property type="entry name" value="BRD4-INTERACTING CHROMATIN-REMODELING COMPLEX-ASSOCIATED PROTEIN-LIKE"/>
    <property type="match status" value="1"/>
</dbReference>
<dbReference type="Pfam" id="PF15249">
    <property type="entry name" value="GLTSCR1"/>
    <property type="match status" value="1"/>
</dbReference>
<keyword evidence="2" id="KW-0732">Signal</keyword>
<feature type="chain" id="PRO_5017407378" evidence="2">
    <location>
        <begin position="24"/>
        <end position="772"/>
    </location>
</feature>
<dbReference type="AlphaFoldDB" id="A0A3B3SGW9"/>
<evidence type="ECO:0000313" key="4">
    <source>
        <dbReference type="Ensembl" id="ENSPKIP00000029520.1"/>
    </source>
</evidence>
<feature type="domain" description="GLTSCR protein conserved" evidence="3">
    <location>
        <begin position="560"/>
        <end position="660"/>
    </location>
</feature>
<dbReference type="InterPro" id="IPR052438">
    <property type="entry name" value="Chromatin_remod/trans_coact"/>
</dbReference>
<feature type="region of interest" description="Disordered" evidence="1">
    <location>
        <begin position="698"/>
        <end position="718"/>
    </location>
</feature>
<dbReference type="GeneTree" id="ENSGT00940000159766"/>
<proteinExistence type="predicted"/>
<dbReference type="InterPro" id="IPR015671">
    <property type="entry name" value="GSCR1_dom"/>
</dbReference>
<evidence type="ECO:0000256" key="1">
    <source>
        <dbReference type="SAM" id="MobiDB-lite"/>
    </source>
</evidence>
<dbReference type="Ensembl" id="ENSPKIT00000010317.1">
    <property type="protein sequence ID" value="ENSPKIP00000029520.1"/>
    <property type="gene ID" value="ENSPKIG00000010724.1"/>
</dbReference>
<reference evidence="4" key="2">
    <citation type="submission" date="2025-09" db="UniProtKB">
        <authorList>
            <consortium name="Ensembl"/>
        </authorList>
    </citation>
    <scope>IDENTIFICATION</scope>
</reference>
<reference evidence="4" key="1">
    <citation type="submission" date="2025-08" db="UniProtKB">
        <authorList>
            <consortium name="Ensembl"/>
        </authorList>
    </citation>
    <scope>IDENTIFICATION</scope>
</reference>
<dbReference type="PANTHER" id="PTHR15572">
    <property type="entry name" value="GLIOMA TUMOR SUPPRESSOR CANDIDATE REGION GENE 1"/>
    <property type="match status" value="1"/>
</dbReference>
<name>A0A3B3SGW9_9TELE</name>
<feature type="region of interest" description="Disordered" evidence="1">
    <location>
        <begin position="734"/>
        <end position="754"/>
    </location>
</feature>
<protein>
    <submittedName>
        <fullName evidence="4">BICRA like chromatin remodeling complex associated protein</fullName>
    </submittedName>
</protein>